<dbReference type="Proteomes" id="UP000295023">
    <property type="component" value="Unassembled WGS sequence"/>
</dbReference>
<evidence type="ECO:0000259" key="3">
    <source>
        <dbReference type="Pfam" id="PF05239"/>
    </source>
</evidence>
<dbReference type="PANTHER" id="PTHR36505:SF1">
    <property type="entry name" value="BLR1072 PROTEIN"/>
    <property type="match status" value="1"/>
</dbReference>
<dbReference type="InterPro" id="IPR027275">
    <property type="entry name" value="PRC-brl_dom"/>
</dbReference>
<gene>
    <name evidence="4" type="ORF">EXY23_08575</name>
</gene>
<evidence type="ECO:0000313" key="4">
    <source>
        <dbReference type="EMBL" id="TCZ64014.1"/>
    </source>
</evidence>
<feature type="region of interest" description="Disordered" evidence="1">
    <location>
        <begin position="25"/>
        <end position="130"/>
    </location>
</feature>
<feature type="domain" description="PRC-barrel" evidence="3">
    <location>
        <begin position="148"/>
        <end position="206"/>
    </location>
</feature>
<dbReference type="EMBL" id="SKBM01000006">
    <property type="protein sequence ID" value="TCZ64014.1"/>
    <property type="molecule type" value="Genomic_DNA"/>
</dbReference>
<dbReference type="RefSeq" id="WP_132287029.1">
    <property type="nucleotide sequence ID" value="NZ_SKBM01000006.1"/>
</dbReference>
<sequence>MTHRQRLLALTAAGLLAPALALAQGSSGSSMMPQTTQTTPQQGPLDGTPGARAGGNAGQATTQTIPGNNAGSPQGGAAPGRQTPPQMQSQGMPAGPAQEGRPADRGLGGSTAGPASTATTGTGSNAARGAGAASGTLAVDSAVLRGGRRASKVIGASVYNENNETIGEVDDILIPAGGGSPVAVVSVGGFLGIGAKLVAVPYERLQAAGSGNRWTLTGATKESLGSLPTFTYDAAAEKKG</sequence>
<evidence type="ECO:0000256" key="2">
    <source>
        <dbReference type="SAM" id="SignalP"/>
    </source>
</evidence>
<keyword evidence="5" id="KW-1185">Reference proteome</keyword>
<evidence type="ECO:0000256" key="1">
    <source>
        <dbReference type="SAM" id="MobiDB-lite"/>
    </source>
</evidence>
<protein>
    <submittedName>
        <fullName evidence="4">PRC-barrel domain containing protein</fullName>
    </submittedName>
</protein>
<feature type="chain" id="PRO_5020873493" evidence="2">
    <location>
        <begin position="24"/>
        <end position="240"/>
    </location>
</feature>
<proteinExistence type="predicted"/>
<keyword evidence="2" id="KW-0732">Signal</keyword>
<feature type="compositionally biased region" description="Low complexity" evidence="1">
    <location>
        <begin position="112"/>
        <end position="130"/>
    </location>
</feature>
<dbReference type="Gene3D" id="2.30.30.240">
    <property type="entry name" value="PRC-barrel domain"/>
    <property type="match status" value="1"/>
</dbReference>
<evidence type="ECO:0000313" key="5">
    <source>
        <dbReference type="Proteomes" id="UP000295023"/>
    </source>
</evidence>
<comment type="caution">
    <text evidence="4">The sequence shown here is derived from an EMBL/GenBank/DDBJ whole genome shotgun (WGS) entry which is preliminary data.</text>
</comment>
<feature type="compositionally biased region" description="Low complexity" evidence="1">
    <location>
        <begin position="25"/>
        <end position="50"/>
    </location>
</feature>
<feature type="compositionally biased region" description="Polar residues" evidence="1">
    <location>
        <begin position="58"/>
        <end position="72"/>
    </location>
</feature>
<dbReference type="OrthoDB" id="8021018at2"/>
<dbReference type="InterPro" id="IPR011033">
    <property type="entry name" value="PRC_barrel-like_sf"/>
</dbReference>
<dbReference type="SUPFAM" id="SSF50346">
    <property type="entry name" value="PRC-barrel domain"/>
    <property type="match status" value="1"/>
</dbReference>
<feature type="signal peptide" evidence="2">
    <location>
        <begin position="1"/>
        <end position="23"/>
    </location>
</feature>
<name>A0A4R4DPY4_9PROT</name>
<accession>A0A4R4DPY4</accession>
<dbReference type="Pfam" id="PF05239">
    <property type="entry name" value="PRC"/>
    <property type="match status" value="1"/>
</dbReference>
<organism evidence="4 5">
    <name type="scientific">Roseicella aquatilis</name>
    <dbReference type="NCBI Taxonomy" id="2527868"/>
    <lineage>
        <taxon>Bacteria</taxon>
        <taxon>Pseudomonadati</taxon>
        <taxon>Pseudomonadota</taxon>
        <taxon>Alphaproteobacteria</taxon>
        <taxon>Acetobacterales</taxon>
        <taxon>Roseomonadaceae</taxon>
        <taxon>Roseicella</taxon>
    </lineage>
</organism>
<dbReference type="PANTHER" id="PTHR36505">
    <property type="entry name" value="BLR1072 PROTEIN"/>
    <property type="match status" value="1"/>
</dbReference>
<reference evidence="4 5" key="1">
    <citation type="submission" date="2019-03" db="EMBL/GenBank/DDBJ databases">
        <title>Paracraurococcus aquatilis NE82 genome sequence.</title>
        <authorList>
            <person name="Zhao Y."/>
            <person name="Du Z."/>
        </authorList>
    </citation>
    <scope>NUCLEOTIDE SEQUENCE [LARGE SCALE GENOMIC DNA]</scope>
    <source>
        <strain evidence="4 5">NE82</strain>
    </source>
</reference>
<dbReference type="AlphaFoldDB" id="A0A4R4DPY4"/>